<dbReference type="SUPFAM" id="SSF50044">
    <property type="entry name" value="SH3-domain"/>
    <property type="match status" value="1"/>
</dbReference>
<sequence length="203" mass="23033">YRGVMIVKWDLLRPYLEGDLLPFLVVAALTFVSWVSWNQFRSSRSRYNKILGEDVSLTSSDDPERWLCRTLFRLPGNIQTGELPVEAYQLISTVNPIGKDWIFGKICKSGECGWLPQSALEIVDTKTSADLDRQRLKVLFSDNHLPTMRAPTPISHGCVHHWGALKILSQSQSYILEGKLLLSAGLFQLSSNRNRLSVLMRTI</sequence>
<keyword evidence="1" id="KW-0472">Membrane</keyword>
<keyword evidence="1" id="KW-0812">Transmembrane</keyword>
<feature type="transmembrane region" description="Helical" evidence="1">
    <location>
        <begin position="20"/>
        <end position="37"/>
    </location>
</feature>
<dbReference type="EMBL" id="HACM01007454">
    <property type="protein sequence ID" value="CRZ07896.1"/>
    <property type="molecule type" value="Transcribed_RNA"/>
</dbReference>
<evidence type="ECO:0000256" key="1">
    <source>
        <dbReference type="SAM" id="Phobius"/>
    </source>
</evidence>
<name>A0A0H5R1S1_9EUKA</name>
<keyword evidence="1" id="KW-1133">Transmembrane helix</keyword>
<organism evidence="2">
    <name type="scientific">Spongospora subterranea</name>
    <dbReference type="NCBI Taxonomy" id="70186"/>
    <lineage>
        <taxon>Eukaryota</taxon>
        <taxon>Sar</taxon>
        <taxon>Rhizaria</taxon>
        <taxon>Endomyxa</taxon>
        <taxon>Phytomyxea</taxon>
        <taxon>Plasmodiophorida</taxon>
        <taxon>Plasmodiophoridae</taxon>
        <taxon>Spongospora</taxon>
    </lineage>
</organism>
<proteinExistence type="predicted"/>
<accession>A0A0H5R1S1</accession>
<evidence type="ECO:0000313" key="2">
    <source>
        <dbReference type="EMBL" id="CRZ07896.1"/>
    </source>
</evidence>
<reference evidence="2" key="1">
    <citation type="submission" date="2015-04" db="EMBL/GenBank/DDBJ databases">
        <title>The genome sequence of the plant pathogenic Rhizarian Plasmodiophora brassicae reveals insights in its biotrophic life cycle and the origin of chitin synthesis.</title>
        <authorList>
            <person name="Schwelm A."/>
            <person name="Fogelqvist J."/>
            <person name="Knaust A."/>
            <person name="Julke S."/>
            <person name="Lilja T."/>
            <person name="Dhandapani V."/>
            <person name="Bonilla-Rosso G."/>
            <person name="Karlsson M."/>
            <person name="Shevchenko A."/>
            <person name="Choi S.R."/>
            <person name="Kim H.G."/>
            <person name="Park J.Y."/>
            <person name="Lim Y.P."/>
            <person name="Ludwig-Muller J."/>
            <person name="Dixelius C."/>
        </authorList>
    </citation>
    <scope>NUCLEOTIDE SEQUENCE</scope>
    <source>
        <tissue evidence="2">Potato root galls</tissue>
    </source>
</reference>
<evidence type="ECO:0008006" key="3">
    <source>
        <dbReference type="Google" id="ProtNLM"/>
    </source>
</evidence>
<dbReference type="InterPro" id="IPR036028">
    <property type="entry name" value="SH3-like_dom_sf"/>
</dbReference>
<dbReference type="AlphaFoldDB" id="A0A0H5R1S1"/>
<protein>
    <recommendedName>
        <fullName evidence="3">SH3 domain-containing protein</fullName>
    </recommendedName>
</protein>
<feature type="non-terminal residue" evidence="2">
    <location>
        <position position="1"/>
    </location>
</feature>